<dbReference type="GO" id="GO:0061630">
    <property type="term" value="F:ubiquitin protein ligase activity"/>
    <property type="evidence" value="ECO:0007669"/>
    <property type="project" value="InterPro"/>
</dbReference>
<dbReference type="AlphaFoldDB" id="A0A183HMB2"/>
<dbReference type="WBParaSite" id="OFLC_0000862301-mRNA-1">
    <property type="protein sequence ID" value="OFLC_0000862301-mRNA-1"/>
    <property type="gene ID" value="OFLC_0000862301"/>
</dbReference>
<reference evidence="1" key="1">
    <citation type="submission" date="2016-06" db="UniProtKB">
        <authorList>
            <consortium name="WormBaseParasite"/>
        </authorList>
    </citation>
    <scope>IDENTIFICATION</scope>
</reference>
<dbReference type="GO" id="GO:0005737">
    <property type="term" value="C:cytoplasm"/>
    <property type="evidence" value="ECO:0007669"/>
    <property type="project" value="TreeGrafter"/>
</dbReference>
<proteinExistence type="predicted"/>
<accession>A0A183HMB2</accession>
<dbReference type="PANTHER" id="PTHR13513">
    <property type="entry name" value="E3 UBIQUITIN-PROTEIN LIGASE UBR7"/>
    <property type="match status" value="1"/>
</dbReference>
<sequence>LVELEVKRCFNLLFFYYCTNFLQHLEETLDNVDINEVEEVICRNCVTRFTFLLSYADGTYKEMYDDDKSCKLKWLEANIKTNENRQPCSLFFNSYKWRNRLCQCKNCANFYEDNDLQFLTDLSDCMQTFVESHSNKDGDKPKDDDRIMTNALIDVAGREGAITLFKGYEEMKQKLGTHLKRLADEGREVKKEDIDQFFQELEMERKRRREDILSQL</sequence>
<protein>
    <submittedName>
        <fullName evidence="1">Zf-AD domain-containing protein</fullName>
    </submittedName>
</protein>
<name>A0A183HMB2_9BILA</name>
<dbReference type="STRING" id="387005.A0A183HMB2"/>
<evidence type="ECO:0000313" key="1">
    <source>
        <dbReference type="WBParaSite" id="OFLC_0000862301-mRNA-1"/>
    </source>
</evidence>
<dbReference type="PANTHER" id="PTHR13513:SF9">
    <property type="entry name" value="E3 UBIQUITIN-PROTEIN LIGASE UBR7-RELATED"/>
    <property type="match status" value="1"/>
</dbReference>
<dbReference type="InterPro" id="IPR040204">
    <property type="entry name" value="UBR7"/>
</dbReference>
<organism evidence="1">
    <name type="scientific">Onchocerca flexuosa</name>
    <dbReference type="NCBI Taxonomy" id="387005"/>
    <lineage>
        <taxon>Eukaryota</taxon>
        <taxon>Metazoa</taxon>
        <taxon>Ecdysozoa</taxon>
        <taxon>Nematoda</taxon>
        <taxon>Chromadorea</taxon>
        <taxon>Rhabditida</taxon>
        <taxon>Spirurina</taxon>
        <taxon>Spiruromorpha</taxon>
        <taxon>Filarioidea</taxon>
        <taxon>Onchocercidae</taxon>
        <taxon>Onchocerca</taxon>
    </lineage>
</organism>
<dbReference type="GO" id="GO:0008270">
    <property type="term" value="F:zinc ion binding"/>
    <property type="evidence" value="ECO:0007669"/>
    <property type="project" value="InterPro"/>
</dbReference>